<gene>
    <name evidence="2" type="ORF">QM524_07550</name>
</gene>
<feature type="domain" description="N-acetyltransferase" evidence="1">
    <location>
        <begin position="1"/>
        <end position="144"/>
    </location>
</feature>
<sequence length="144" mass="16968">MQIKLVQSHEDLLRCFPVIHELRPHLTVERFVEMYEQMQKESYQIAFVEEPNQEIWSAVGFRCMNLFYAGKIIYIDDLSTLPQARGKGRASQLLDFIKQYAIELGCDAIHLDSGHQRHDAHRLYLQKKFRIASHHFIVELPKNT</sequence>
<dbReference type="Pfam" id="PF00583">
    <property type="entry name" value="Acetyltransf_1"/>
    <property type="match status" value="1"/>
</dbReference>
<dbReference type="Gene3D" id="3.40.630.30">
    <property type="match status" value="1"/>
</dbReference>
<evidence type="ECO:0000259" key="1">
    <source>
        <dbReference type="PROSITE" id="PS51186"/>
    </source>
</evidence>
<accession>A0ABT6Y693</accession>
<dbReference type="CDD" id="cd04301">
    <property type="entry name" value="NAT_SF"/>
    <property type="match status" value="1"/>
</dbReference>
<dbReference type="RefSeq" id="WP_095160365.1">
    <property type="nucleotide sequence ID" value="NZ_JASHIF010000007.1"/>
</dbReference>
<organism evidence="2 3">
    <name type="scientific">Flectobacillus roseus</name>
    <dbReference type="NCBI Taxonomy" id="502259"/>
    <lineage>
        <taxon>Bacteria</taxon>
        <taxon>Pseudomonadati</taxon>
        <taxon>Bacteroidota</taxon>
        <taxon>Cytophagia</taxon>
        <taxon>Cytophagales</taxon>
        <taxon>Flectobacillaceae</taxon>
        <taxon>Flectobacillus</taxon>
    </lineage>
</organism>
<reference evidence="2 3" key="1">
    <citation type="submission" date="2023-05" db="EMBL/GenBank/DDBJ databases">
        <title>Novel species of genus Flectobacillus isolated from stream in China.</title>
        <authorList>
            <person name="Lu H."/>
        </authorList>
    </citation>
    <scope>NUCLEOTIDE SEQUENCE [LARGE SCALE GENOMIC DNA]</scope>
    <source>
        <strain evidence="2 3">KCTC 42575</strain>
    </source>
</reference>
<proteinExistence type="predicted"/>
<evidence type="ECO:0000313" key="2">
    <source>
        <dbReference type="EMBL" id="MDI9859056.1"/>
    </source>
</evidence>
<comment type="caution">
    <text evidence="2">The sequence shown here is derived from an EMBL/GenBank/DDBJ whole genome shotgun (WGS) entry which is preliminary data.</text>
</comment>
<dbReference type="Proteomes" id="UP001236507">
    <property type="component" value="Unassembled WGS sequence"/>
</dbReference>
<dbReference type="EMBL" id="JASHIF010000007">
    <property type="protein sequence ID" value="MDI9859056.1"/>
    <property type="molecule type" value="Genomic_DNA"/>
</dbReference>
<dbReference type="InterPro" id="IPR016181">
    <property type="entry name" value="Acyl_CoA_acyltransferase"/>
</dbReference>
<dbReference type="InterPro" id="IPR000182">
    <property type="entry name" value="GNAT_dom"/>
</dbReference>
<protein>
    <submittedName>
        <fullName evidence="2">GNAT family N-acetyltransferase</fullName>
    </submittedName>
</protein>
<evidence type="ECO:0000313" key="3">
    <source>
        <dbReference type="Proteomes" id="UP001236507"/>
    </source>
</evidence>
<dbReference type="SUPFAM" id="SSF55729">
    <property type="entry name" value="Acyl-CoA N-acyltransferases (Nat)"/>
    <property type="match status" value="1"/>
</dbReference>
<name>A0ABT6Y693_9BACT</name>
<dbReference type="PROSITE" id="PS51186">
    <property type="entry name" value="GNAT"/>
    <property type="match status" value="1"/>
</dbReference>
<keyword evidence="3" id="KW-1185">Reference proteome</keyword>